<reference evidence="2" key="1">
    <citation type="submission" date="2017-01" db="EMBL/GenBank/DDBJ databases">
        <title>Komagataeibacter sp. MSKU9 whole genome sequencing project.</title>
        <authorList>
            <person name="Matsutani M."/>
            <person name="Naloka K."/>
            <person name="Theeragool G."/>
            <person name="Yakushi T."/>
            <person name="Matsushita K."/>
        </authorList>
    </citation>
    <scope>NUCLEOTIDE SEQUENCE [LARGE SCALE GENOMIC DNA]</scope>
    <source>
        <strain evidence="2">MSKU9</strain>
    </source>
</reference>
<sequence>MGTRCDGFPCAKFSQSVDFLASGMVIVHAKTGARWKEQGINPVSVFPAMFDMDGFREGLFLERKFFLVVLPVGFPFLSRPVFRRVCVNMVERFGVAGIASNAGKLFNLVCNTLLNQTT</sequence>
<organism evidence="1 2">
    <name type="scientific">Komagataeibacter diospyri</name>
    <dbReference type="NCBI Taxonomy" id="1932662"/>
    <lineage>
        <taxon>Bacteria</taxon>
        <taxon>Pseudomonadati</taxon>
        <taxon>Pseudomonadota</taxon>
        <taxon>Alphaproteobacteria</taxon>
        <taxon>Acetobacterales</taxon>
        <taxon>Acetobacteraceae</taxon>
        <taxon>Komagataeibacter</taxon>
    </lineage>
</organism>
<accession>A0A4P5NQQ1</accession>
<comment type="caution">
    <text evidence="1">The sequence shown here is derived from an EMBL/GenBank/DDBJ whole genome shotgun (WGS) entry which is preliminary data.</text>
</comment>
<dbReference type="EMBL" id="BDLU01000048">
    <property type="protein sequence ID" value="GCE83970.1"/>
    <property type="molecule type" value="Genomic_DNA"/>
</dbReference>
<dbReference type="AlphaFoldDB" id="A0A4P5NQQ1"/>
<evidence type="ECO:0000313" key="2">
    <source>
        <dbReference type="Proteomes" id="UP000315095"/>
    </source>
</evidence>
<name>A0A4P5NQQ1_9PROT</name>
<protein>
    <submittedName>
        <fullName evidence="1">Uncharacterized protein</fullName>
    </submittedName>
</protein>
<keyword evidence="2" id="KW-1185">Reference proteome</keyword>
<proteinExistence type="predicted"/>
<gene>
    <name evidence="1" type="ORF">MSKU9_2111</name>
</gene>
<dbReference type="Proteomes" id="UP000315095">
    <property type="component" value="Unassembled WGS sequence"/>
</dbReference>
<evidence type="ECO:0000313" key="1">
    <source>
        <dbReference type="EMBL" id="GCE83970.1"/>
    </source>
</evidence>